<feature type="domain" description="HIT" evidence="5">
    <location>
        <begin position="1"/>
        <end position="16"/>
    </location>
</feature>
<dbReference type="InterPro" id="IPR018247">
    <property type="entry name" value="EF_Hand_1_Ca_BS"/>
</dbReference>
<comment type="caution">
    <text evidence="6">The sequence shown here is derived from an EMBL/GenBank/DDBJ whole genome shotgun (WGS) entry which is preliminary data.</text>
</comment>
<evidence type="ECO:0000313" key="6">
    <source>
        <dbReference type="EMBL" id="KAJ0974956.1"/>
    </source>
</evidence>
<dbReference type="GO" id="GO:0005509">
    <property type="term" value="F:calcium ion binding"/>
    <property type="evidence" value="ECO:0007669"/>
    <property type="project" value="InterPro"/>
</dbReference>
<reference evidence="6" key="2">
    <citation type="journal article" date="2022" name="Hortic Res">
        <title>The genome of Dioscorea zingiberensis sheds light on the biosynthesis, origin and evolution of the medicinally important diosgenin saponins.</title>
        <authorList>
            <person name="Li Y."/>
            <person name="Tan C."/>
            <person name="Li Z."/>
            <person name="Guo J."/>
            <person name="Li S."/>
            <person name="Chen X."/>
            <person name="Wang C."/>
            <person name="Dai X."/>
            <person name="Yang H."/>
            <person name="Song W."/>
            <person name="Hou L."/>
            <person name="Xu J."/>
            <person name="Tong Z."/>
            <person name="Xu A."/>
            <person name="Yuan X."/>
            <person name="Wang W."/>
            <person name="Yang Q."/>
            <person name="Chen L."/>
            <person name="Sun Z."/>
            <person name="Wang K."/>
            <person name="Pan B."/>
            <person name="Chen J."/>
            <person name="Bao Y."/>
            <person name="Liu F."/>
            <person name="Qi X."/>
            <person name="Gang D.R."/>
            <person name="Wen J."/>
            <person name="Li J."/>
        </authorList>
    </citation>
    <scope>NUCLEOTIDE SEQUENCE</scope>
    <source>
        <strain evidence="6">Dzin_1.0</strain>
    </source>
</reference>
<dbReference type="InterPro" id="IPR011146">
    <property type="entry name" value="HIT-like"/>
</dbReference>
<feature type="region of interest" description="Disordered" evidence="3">
    <location>
        <begin position="1"/>
        <end position="23"/>
    </location>
</feature>
<keyword evidence="7" id="KW-1185">Reference proteome</keyword>
<keyword evidence="1" id="KW-0106">Calcium</keyword>
<dbReference type="InterPro" id="IPR011992">
    <property type="entry name" value="EF-hand-dom_pair"/>
</dbReference>
<protein>
    <recommendedName>
        <fullName evidence="8">EF-hand domain-containing protein</fullName>
    </recommendedName>
</protein>
<dbReference type="PROSITE" id="PS51084">
    <property type="entry name" value="HIT_2"/>
    <property type="match status" value="1"/>
</dbReference>
<feature type="domain" description="EF-hand" evidence="4">
    <location>
        <begin position="24"/>
        <end position="59"/>
    </location>
</feature>
<evidence type="ECO:0000256" key="2">
    <source>
        <dbReference type="PROSITE-ProRule" id="PRU00464"/>
    </source>
</evidence>
<accession>A0A9D5HFM9</accession>
<dbReference type="Proteomes" id="UP001085076">
    <property type="component" value="Miscellaneous, Linkage group lg04"/>
</dbReference>
<dbReference type="EMBL" id="JAGGNH010000004">
    <property type="protein sequence ID" value="KAJ0974956.1"/>
    <property type="molecule type" value="Genomic_DNA"/>
</dbReference>
<dbReference type="SMART" id="SM00054">
    <property type="entry name" value="EFh"/>
    <property type="match status" value="1"/>
</dbReference>
<gene>
    <name evidence="6" type="ORF">J5N97_016921</name>
</gene>
<dbReference type="GO" id="GO:0003824">
    <property type="term" value="F:catalytic activity"/>
    <property type="evidence" value="ECO:0007669"/>
    <property type="project" value="InterPro"/>
</dbReference>
<dbReference type="PROSITE" id="PS50222">
    <property type="entry name" value="EF_HAND_2"/>
    <property type="match status" value="1"/>
</dbReference>
<dbReference type="AlphaFoldDB" id="A0A9D5HFM9"/>
<evidence type="ECO:0008006" key="8">
    <source>
        <dbReference type="Google" id="ProtNLM"/>
    </source>
</evidence>
<organism evidence="6 7">
    <name type="scientific">Dioscorea zingiberensis</name>
    <dbReference type="NCBI Taxonomy" id="325984"/>
    <lineage>
        <taxon>Eukaryota</taxon>
        <taxon>Viridiplantae</taxon>
        <taxon>Streptophyta</taxon>
        <taxon>Embryophyta</taxon>
        <taxon>Tracheophyta</taxon>
        <taxon>Spermatophyta</taxon>
        <taxon>Magnoliopsida</taxon>
        <taxon>Liliopsida</taxon>
        <taxon>Dioscoreales</taxon>
        <taxon>Dioscoreaceae</taxon>
        <taxon>Dioscorea</taxon>
    </lineage>
</organism>
<name>A0A9D5HFM9_9LILI</name>
<evidence type="ECO:0000256" key="3">
    <source>
        <dbReference type="SAM" id="MobiDB-lite"/>
    </source>
</evidence>
<reference evidence="6" key="1">
    <citation type="submission" date="2021-03" db="EMBL/GenBank/DDBJ databases">
        <authorList>
            <person name="Li Z."/>
            <person name="Yang C."/>
        </authorList>
    </citation>
    <scope>NUCLEOTIDE SEQUENCE</scope>
    <source>
        <strain evidence="6">Dzin_1.0</strain>
        <tissue evidence="6">Leaf</tissue>
    </source>
</reference>
<evidence type="ECO:0000256" key="1">
    <source>
        <dbReference type="ARBA" id="ARBA00022837"/>
    </source>
</evidence>
<dbReference type="OrthoDB" id="26525at2759"/>
<dbReference type="SUPFAM" id="SSF47473">
    <property type="entry name" value="EF-hand"/>
    <property type="match status" value="1"/>
</dbReference>
<evidence type="ECO:0000313" key="7">
    <source>
        <dbReference type="Proteomes" id="UP001085076"/>
    </source>
</evidence>
<evidence type="ECO:0000259" key="4">
    <source>
        <dbReference type="PROSITE" id="PS50222"/>
    </source>
</evidence>
<comment type="caution">
    <text evidence="2">Lacks conserved residue(s) required for the propagation of feature annotation.</text>
</comment>
<dbReference type="PROSITE" id="PS00018">
    <property type="entry name" value="EF_HAND_1"/>
    <property type="match status" value="1"/>
</dbReference>
<dbReference type="InterPro" id="IPR002048">
    <property type="entry name" value="EF_hand_dom"/>
</dbReference>
<dbReference type="Gene3D" id="1.10.238.10">
    <property type="entry name" value="EF-hand"/>
    <property type="match status" value="1"/>
</dbReference>
<proteinExistence type="predicted"/>
<sequence>MHFHLIPRPAEQNPNNGAAVGPQMSEQQFRKWLTTVDVNGDGRISRKELQDALRVLGLRCTRWKSWRAFVHADLNKNKHIEGESEIEELIEHKSQLVWGERRTDEGGAAALQGDRRRPAVSCAVPRLWGGSCRSGRSEAREAGAMVMQPVARAGARGIGGAHTTGVGRSGTDNALYQDRRGRRREESFRWFSRQAQWKRRAGSGIDDGAGCGRARLLGAVASVGPPSMGGQGHVTRERGEILGTGVLSCV</sequence>
<evidence type="ECO:0000259" key="5">
    <source>
        <dbReference type="PROSITE" id="PS51084"/>
    </source>
</evidence>